<evidence type="ECO:0000256" key="3">
    <source>
        <dbReference type="ARBA" id="ARBA00022960"/>
    </source>
</evidence>
<dbReference type="InterPro" id="IPR016181">
    <property type="entry name" value="Acyl_CoA_acyltransferase"/>
</dbReference>
<keyword evidence="2" id="KW-0808">Transferase</keyword>
<dbReference type="PANTHER" id="PTHR36174:SF1">
    <property type="entry name" value="LIPID II:GLYCINE GLYCYLTRANSFERASE"/>
    <property type="match status" value="1"/>
</dbReference>
<dbReference type="PANTHER" id="PTHR36174">
    <property type="entry name" value="LIPID II:GLYCINE GLYCYLTRANSFERASE"/>
    <property type="match status" value="1"/>
</dbReference>
<keyword evidence="4" id="KW-0573">Peptidoglycan synthesis</keyword>
<dbReference type="Proteomes" id="UP000178319">
    <property type="component" value="Unassembled WGS sequence"/>
</dbReference>
<gene>
    <name evidence="7" type="ORF">A3D26_01545</name>
</gene>
<dbReference type="PROSITE" id="PS51191">
    <property type="entry name" value="FEMABX"/>
    <property type="match status" value="1"/>
</dbReference>
<dbReference type="AlphaFoldDB" id="A0A1G1V630"/>
<dbReference type="InterPro" id="IPR050644">
    <property type="entry name" value="PG_Glycine_Bridge_Synth"/>
</dbReference>
<dbReference type="EMBL" id="MHBZ01000029">
    <property type="protein sequence ID" value="OGY10823.1"/>
    <property type="molecule type" value="Genomic_DNA"/>
</dbReference>
<evidence type="ECO:0000256" key="5">
    <source>
        <dbReference type="ARBA" id="ARBA00023315"/>
    </source>
</evidence>
<evidence type="ECO:0000256" key="1">
    <source>
        <dbReference type="ARBA" id="ARBA00009943"/>
    </source>
</evidence>
<dbReference type="GO" id="GO:0071555">
    <property type="term" value="P:cell wall organization"/>
    <property type="evidence" value="ECO:0007669"/>
    <property type="project" value="UniProtKB-KW"/>
</dbReference>
<proteinExistence type="inferred from homology"/>
<evidence type="ECO:0000313" key="7">
    <source>
        <dbReference type="EMBL" id="OGY10823.1"/>
    </source>
</evidence>
<keyword evidence="3" id="KW-0133">Cell shape</keyword>
<organism evidence="7 8">
    <name type="scientific">Candidatus Blackburnbacteria bacterium RIFCSPHIGHO2_02_FULL_44_20</name>
    <dbReference type="NCBI Taxonomy" id="1797516"/>
    <lineage>
        <taxon>Bacteria</taxon>
        <taxon>Candidatus Blackburniibacteriota</taxon>
    </lineage>
</organism>
<reference evidence="7 8" key="1">
    <citation type="journal article" date="2016" name="Nat. Commun.">
        <title>Thousands of microbial genomes shed light on interconnected biogeochemical processes in an aquifer system.</title>
        <authorList>
            <person name="Anantharaman K."/>
            <person name="Brown C.T."/>
            <person name="Hug L.A."/>
            <person name="Sharon I."/>
            <person name="Castelle C.J."/>
            <person name="Probst A.J."/>
            <person name="Thomas B.C."/>
            <person name="Singh A."/>
            <person name="Wilkins M.J."/>
            <person name="Karaoz U."/>
            <person name="Brodie E.L."/>
            <person name="Williams K.H."/>
            <person name="Hubbard S.S."/>
            <person name="Banfield J.F."/>
        </authorList>
    </citation>
    <scope>NUCLEOTIDE SEQUENCE [LARGE SCALE GENOMIC DNA]</scope>
</reference>
<evidence type="ECO:0000313" key="8">
    <source>
        <dbReference type="Proteomes" id="UP000178319"/>
    </source>
</evidence>
<name>A0A1G1V630_9BACT</name>
<evidence type="ECO:0008006" key="9">
    <source>
        <dbReference type="Google" id="ProtNLM"/>
    </source>
</evidence>
<sequence length="278" mass="32012">MIDLRQSKEYTKYMHALGWEVLQLNGDRVYLRSIPLLGFIAKMQRPRIIPSPADVRAFCGEHKVRAFYLEPLRAEPQVDGFHRARSSFVPAKTIHVDLTKLEAELLKACKPKTRYNIGLSRRRGIRIENSQDIEKFISMWKKSATERGMWLSQDKEIDALYGAFGKNAELLFAYKDTELLGGVFICYTASAGYYMYAGSTKEGKQLFAPTFLAWEAINSSKKRKKKVFDFEGIYDSRYFSTKTWRGFTKFKEGFGGEVLEYPPTLVYYANPLLKILGL</sequence>
<accession>A0A1G1V630</accession>
<keyword evidence="6" id="KW-0961">Cell wall biogenesis/degradation</keyword>
<dbReference type="SUPFAM" id="SSF55729">
    <property type="entry name" value="Acyl-CoA N-acyltransferases (Nat)"/>
    <property type="match status" value="1"/>
</dbReference>
<keyword evidence="5" id="KW-0012">Acyltransferase</keyword>
<dbReference type="Pfam" id="PF02388">
    <property type="entry name" value="FemAB"/>
    <property type="match status" value="1"/>
</dbReference>
<dbReference type="InterPro" id="IPR003447">
    <property type="entry name" value="FEMABX"/>
</dbReference>
<comment type="similarity">
    <text evidence="1">Belongs to the FemABX family.</text>
</comment>
<dbReference type="GO" id="GO:0009252">
    <property type="term" value="P:peptidoglycan biosynthetic process"/>
    <property type="evidence" value="ECO:0007669"/>
    <property type="project" value="UniProtKB-KW"/>
</dbReference>
<evidence type="ECO:0000256" key="4">
    <source>
        <dbReference type="ARBA" id="ARBA00022984"/>
    </source>
</evidence>
<dbReference type="STRING" id="1797516.A3D26_01545"/>
<dbReference type="GO" id="GO:0008360">
    <property type="term" value="P:regulation of cell shape"/>
    <property type="evidence" value="ECO:0007669"/>
    <property type="project" value="UniProtKB-KW"/>
</dbReference>
<protein>
    <recommendedName>
        <fullName evidence="9">BioF2-like acetyltransferase domain-containing protein</fullName>
    </recommendedName>
</protein>
<evidence type="ECO:0000256" key="2">
    <source>
        <dbReference type="ARBA" id="ARBA00022679"/>
    </source>
</evidence>
<dbReference type="Gene3D" id="3.40.630.30">
    <property type="match status" value="1"/>
</dbReference>
<comment type="caution">
    <text evidence="7">The sequence shown here is derived from an EMBL/GenBank/DDBJ whole genome shotgun (WGS) entry which is preliminary data.</text>
</comment>
<dbReference type="GO" id="GO:0016755">
    <property type="term" value="F:aminoacyltransferase activity"/>
    <property type="evidence" value="ECO:0007669"/>
    <property type="project" value="InterPro"/>
</dbReference>
<evidence type="ECO:0000256" key="6">
    <source>
        <dbReference type="ARBA" id="ARBA00023316"/>
    </source>
</evidence>